<evidence type="ECO:0000313" key="7">
    <source>
        <dbReference type="EMBL" id="EOH87221.1"/>
    </source>
</evidence>
<comment type="similarity">
    <text evidence="5">Belongs to the bacteriophage holin family. Cp-1 holin subfamily.</text>
</comment>
<dbReference type="PATRIC" id="fig|1158606.3.peg.1128"/>
<dbReference type="GO" id="GO:0016020">
    <property type="term" value="C:membrane"/>
    <property type="evidence" value="ECO:0007669"/>
    <property type="project" value="UniProtKB-SubCell"/>
</dbReference>
<proteinExistence type="inferred from homology"/>
<evidence type="ECO:0000256" key="2">
    <source>
        <dbReference type="ARBA" id="ARBA00022692"/>
    </source>
</evidence>
<dbReference type="EMBL" id="AJAP01000011">
    <property type="protein sequence ID" value="EOH87221.1"/>
    <property type="molecule type" value="Genomic_DNA"/>
</dbReference>
<dbReference type="HOGENOM" id="CLU_125939_0_0_9"/>
<feature type="transmembrane region" description="Helical" evidence="6">
    <location>
        <begin position="31"/>
        <end position="50"/>
    </location>
</feature>
<accession>R2S2Z0</accession>
<name>R2S2Z0_9ENTE</name>
<keyword evidence="4 6" id="KW-0472">Membrane</keyword>
<comment type="subcellular location">
    <subcellularLocation>
        <location evidence="1">Membrane</location>
        <topology evidence="1">Multi-pass membrane protein</topology>
    </subcellularLocation>
</comment>
<evidence type="ECO:0000256" key="1">
    <source>
        <dbReference type="ARBA" id="ARBA00004141"/>
    </source>
</evidence>
<evidence type="ECO:0000256" key="5">
    <source>
        <dbReference type="ARBA" id="ARBA00023600"/>
    </source>
</evidence>
<keyword evidence="3 6" id="KW-1133">Transmembrane helix</keyword>
<sequence length="139" mass="15044">MMKQTWNLIQAAFVATGGLVGWYLGGVDPSLYTLLAFVVVDYITGVLRAVNEKKVSSRIGAKGITKKILIFLLVGVGHMLDVQLGTGNVLRDAVIFFYISNEGISLLENAVSIGLPVPEKIKEALKQLHGKKEDESNGN</sequence>
<dbReference type="STRING" id="57732.RU94_GL000813"/>
<dbReference type="AlphaFoldDB" id="R2S2Z0"/>
<evidence type="ECO:0000256" key="4">
    <source>
        <dbReference type="ARBA" id="ARBA00023136"/>
    </source>
</evidence>
<comment type="caution">
    <text evidence="7">The sequence shown here is derived from an EMBL/GenBank/DDBJ whole genome shotgun (WGS) entry which is preliminary data.</text>
</comment>
<dbReference type="Proteomes" id="UP000013777">
    <property type="component" value="Unassembled WGS sequence"/>
</dbReference>
<keyword evidence="2 6" id="KW-0812">Transmembrane</keyword>
<organism evidence="7 8">
    <name type="scientific">Enterococcus asini ATCC 700915</name>
    <dbReference type="NCBI Taxonomy" id="1158606"/>
    <lineage>
        <taxon>Bacteria</taxon>
        <taxon>Bacillati</taxon>
        <taxon>Bacillota</taxon>
        <taxon>Bacilli</taxon>
        <taxon>Lactobacillales</taxon>
        <taxon>Enterococcaceae</taxon>
        <taxon>Enterococcus</taxon>
    </lineage>
</organism>
<keyword evidence="8" id="KW-1185">Reference proteome</keyword>
<reference evidence="7 8" key="1">
    <citation type="submission" date="2013-02" db="EMBL/GenBank/DDBJ databases">
        <title>The Genome Sequence of Enterococcus asini ATCC_700915.</title>
        <authorList>
            <consortium name="The Broad Institute Genome Sequencing Platform"/>
            <consortium name="The Broad Institute Genome Sequencing Center for Infectious Disease"/>
            <person name="Earl A.M."/>
            <person name="Gilmore M.S."/>
            <person name="Lebreton F."/>
            <person name="Walker B."/>
            <person name="Young S.K."/>
            <person name="Zeng Q."/>
            <person name="Gargeya S."/>
            <person name="Fitzgerald M."/>
            <person name="Haas B."/>
            <person name="Abouelleil A."/>
            <person name="Alvarado L."/>
            <person name="Arachchi H.M."/>
            <person name="Berlin A.M."/>
            <person name="Chapman S.B."/>
            <person name="Dewar J."/>
            <person name="Goldberg J."/>
            <person name="Griggs A."/>
            <person name="Gujja S."/>
            <person name="Hansen M."/>
            <person name="Howarth C."/>
            <person name="Imamovic A."/>
            <person name="Larimer J."/>
            <person name="McCowan C."/>
            <person name="Murphy C."/>
            <person name="Neiman D."/>
            <person name="Pearson M."/>
            <person name="Priest M."/>
            <person name="Roberts A."/>
            <person name="Saif S."/>
            <person name="Shea T."/>
            <person name="Sisk P."/>
            <person name="Sykes S."/>
            <person name="Wortman J."/>
            <person name="Nusbaum C."/>
            <person name="Birren B."/>
        </authorList>
    </citation>
    <scope>NUCLEOTIDE SEQUENCE [LARGE SCALE GENOMIC DNA]</scope>
    <source>
        <strain evidence="7 8">ATCC 700915</strain>
    </source>
</reference>
<dbReference type="eggNOG" id="COG4824">
    <property type="taxonomic scope" value="Bacteria"/>
</dbReference>
<gene>
    <name evidence="7" type="ORF">UAS_01165</name>
</gene>
<dbReference type="NCBIfam" id="TIGR01593">
    <property type="entry name" value="holin_tox_secr"/>
    <property type="match status" value="1"/>
</dbReference>
<dbReference type="InterPro" id="IPR006480">
    <property type="entry name" value="Phage_holin_4_1"/>
</dbReference>
<feature type="transmembrane region" description="Helical" evidence="6">
    <location>
        <begin position="7"/>
        <end position="25"/>
    </location>
</feature>
<evidence type="ECO:0000256" key="6">
    <source>
        <dbReference type="SAM" id="Phobius"/>
    </source>
</evidence>
<protein>
    <submittedName>
        <fullName evidence="7">Toxin secretion/phage lysis holin</fullName>
    </submittedName>
</protein>
<evidence type="ECO:0000256" key="3">
    <source>
        <dbReference type="ARBA" id="ARBA00022989"/>
    </source>
</evidence>
<dbReference type="Pfam" id="PF05105">
    <property type="entry name" value="Phage_holin_4_1"/>
    <property type="match status" value="1"/>
</dbReference>
<evidence type="ECO:0000313" key="8">
    <source>
        <dbReference type="Proteomes" id="UP000013777"/>
    </source>
</evidence>